<dbReference type="AlphaFoldDB" id="A0A9P4L653"/>
<organism evidence="3 4">
    <name type="scientific">Cucurbitaria berberidis CBS 394.84</name>
    <dbReference type="NCBI Taxonomy" id="1168544"/>
    <lineage>
        <taxon>Eukaryota</taxon>
        <taxon>Fungi</taxon>
        <taxon>Dikarya</taxon>
        <taxon>Ascomycota</taxon>
        <taxon>Pezizomycotina</taxon>
        <taxon>Dothideomycetes</taxon>
        <taxon>Pleosporomycetidae</taxon>
        <taxon>Pleosporales</taxon>
        <taxon>Pleosporineae</taxon>
        <taxon>Cucurbitariaceae</taxon>
        <taxon>Cucurbitaria</taxon>
    </lineage>
</organism>
<feature type="region of interest" description="Disordered" evidence="2">
    <location>
        <begin position="219"/>
        <end position="244"/>
    </location>
</feature>
<feature type="region of interest" description="Disordered" evidence="2">
    <location>
        <begin position="302"/>
        <end position="325"/>
    </location>
</feature>
<evidence type="ECO:0000256" key="2">
    <source>
        <dbReference type="SAM" id="MobiDB-lite"/>
    </source>
</evidence>
<feature type="coiled-coil region" evidence="1">
    <location>
        <begin position="346"/>
        <end position="394"/>
    </location>
</feature>
<dbReference type="Proteomes" id="UP000800039">
    <property type="component" value="Unassembled WGS sequence"/>
</dbReference>
<protein>
    <submittedName>
        <fullName evidence="3">Uncharacterized protein</fullName>
    </submittedName>
</protein>
<feature type="region of interest" description="Disordered" evidence="2">
    <location>
        <begin position="105"/>
        <end position="166"/>
    </location>
</feature>
<feature type="compositionally biased region" description="Low complexity" evidence="2">
    <location>
        <begin position="226"/>
        <end position="241"/>
    </location>
</feature>
<comment type="caution">
    <text evidence="3">The sequence shown here is derived from an EMBL/GenBank/DDBJ whole genome shotgun (WGS) entry which is preliminary data.</text>
</comment>
<keyword evidence="4" id="KW-1185">Reference proteome</keyword>
<evidence type="ECO:0000256" key="1">
    <source>
        <dbReference type="SAM" id="Coils"/>
    </source>
</evidence>
<proteinExistence type="predicted"/>
<evidence type="ECO:0000313" key="3">
    <source>
        <dbReference type="EMBL" id="KAF1843606.1"/>
    </source>
</evidence>
<dbReference type="GeneID" id="63855620"/>
<keyword evidence="1" id="KW-0175">Coiled coil</keyword>
<dbReference type="EMBL" id="ML976617">
    <property type="protein sequence ID" value="KAF1843606.1"/>
    <property type="molecule type" value="Genomic_DNA"/>
</dbReference>
<sequence>MRLSLGQVVGFVSYSERGCLKLSSWSSELGRSSQRSTTFLSCQNFPAFSNLIYKAFATPQIASNIFTSSVGFKWAMSPRKMIENTAGVHAQENKLKNYLKKKPWAQSSTLNSKPVPKIPNENSLEVERPHAQHYSSKAHGNRRDSTSGKRQTPPTPNSKKKADDALALERVRNERRELERGLSIDSIPDVDGEGVPPIPPPHDATAQCKQSTRPIGNGIPSPKLYSSSARIPPSTTSSSIPGHTVVPPAVPYSNHVSGPQGHNANMRDDVRYLTQGIPEPVLQDQNSMWQETSQAMTVSLQQQRKPVQQPTNVFKRKPPEVGMPDVSLDNLQKASDQALQVKEMCIRNLEIQLSDLRHAHDNASANVTIVDEENTKLKAEILSWQKQFEKVNQELLQTRSEVRNKVDDKWLLAQWDDLHAKIENLSHLYFVGRPTKVFGSIISRAKGSLTENSDSQASENLKRLTREHAQYTGSNTQRPLIVQAFIWWTLTNSVFNHKSSSEGGLLWAGQTREPLYSLQNELRPLESRGQSHEESRDLKRLELETQSYHKWRATTSIMLSQKDSLQRRTSSISFIIADIITDIMKTVSPLIQDHQRPAVDQDIQKQLHTILHTAIELDSELSQQRAWIFCEQRGFDQLSGFPFDNDAMEMTNDLDHVKNGQTRFAEPCVELMIRPALFRAGNQYGEGYSARHVLSKAKVMVRENLATRRRG</sequence>
<dbReference type="RefSeq" id="XP_040786169.1">
    <property type="nucleotide sequence ID" value="XM_040938365.1"/>
</dbReference>
<feature type="compositionally biased region" description="Polar residues" evidence="2">
    <location>
        <begin position="302"/>
        <end position="312"/>
    </location>
</feature>
<gene>
    <name evidence="3" type="ORF">K460DRAFT_433300</name>
</gene>
<evidence type="ECO:0000313" key="4">
    <source>
        <dbReference type="Proteomes" id="UP000800039"/>
    </source>
</evidence>
<dbReference type="OrthoDB" id="5213630at2759"/>
<reference evidence="3" key="1">
    <citation type="submission" date="2020-01" db="EMBL/GenBank/DDBJ databases">
        <authorList>
            <consortium name="DOE Joint Genome Institute"/>
            <person name="Haridas S."/>
            <person name="Albert R."/>
            <person name="Binder M."/>
            <person name="Bloem J."/>
            <person name="Labutti K."/>
            <person name="Salamov A."/>
            <person name="Andreopoulos B."/>
            <person name="Baker S.E."/>
            <person name="Barry K."/>
            <person name="Bills G."/>
            <person name="Bluhm B.H."/>
            <person name="Cannon C."/>
            <person name="Castanera R."/>
            <person name="Culley D.E."/>
            <person name="Daum C."/>
            <person name="Ezra D."/>
            <person name="Gonzalez J.B."/>
            <person name="Henrissat B."/>
            <person name="Kuo A."/>
            <person name="Liang C."/>
            <person name="Lipzen A."/>
            <person name="Lutzoni F."/>
            <person name="Magnuson J."/>
            <person name="Mondo S."/>
            <person name="Nolan M."/>
            <person name="Ohm R."/>
            <person name="Pangilinan J."/>
            <person name="Park H.-J."/>
            <person name="Ramirez L."/>
            <person name="Alfaro M."/>
            <person name="Sun H."/>
            <person name="Tritt A."/>
            <person name="Yoshinaga Y."/>
            <person name="Zwiers L.-H."/>
            <person name="Turgeon B.G."/>
            <person name="Goodwin S.B."/>
            <person name="Spatafora J.W."/>
            <person name="Crous P.W."/>
            <person name="Grigoriev I.V."/>
        </authorList>
    </citation>
    <scope>NUCLEOTIDE SEQUENCE</scope>
    <source>
        <strain evidence="3">CBS 394.84</strain>
    </source>
</reference>
<accession>A0A9P4L653</accession>
<name>A0A9P4L653_9PLEO</name>